<proteinExistence type="predicted"/>
<dbReference type="Proteomes" id="UP000480854">
    <property type="component" value="Unassembled WGS sequence"/>
</dbReference>
<sequence length="224" mass="24472">MSHDETTALRALSGRTIELRRLTVALPFYNRLLDAGERLEAEGGQPVNRTQDLARHLWQLRGETDYRPIDMAVGFARNFSAMAEPAALLRILRQALPKRQTVYEWTEQGQRFLCWLEPTKPGCLAFTLAWEEIATGKTAVAPATFATQVSTFPVPATDEDIVAQFNQTLLVRAHGDDIPQGCTLQQAVTAYASMVSVAHLVCGLIGSGILDVGADEVPDAVGHA</sequence>
<dbReference type="AlphaFoldDB" id="A0A9W7KQH2"/>
<dbReference type="EMBL" id="QOKW01000028">
    <property type="protein sequence ID" value="KAA0676992.1"/>
    <property type="molecule type" value="Genomic_DNA"/>
</dbReference>
<gene>
    <name evidence="1" type="ORF">DS843_25285</name>
</gene>
<protein>
    <submittedName>
        <fullName evidence="1">Uncharacterized protein</fullName>
    </submittedName>
</protein>
<evidence type="ECO:0000313" key="2">
    <source>
        <dbReference type="Proteomes" id="UP000480854"/>
    </source>
</evidence>
<evidence type="ECO:0000313" key="1">
    <source>
        <dbReference type="EMBL" id="KAA0676992.1"/>
    </source>
</evidence>
<dbReference type="RefSeq" id="WP_149471611.1">
    <property type="nucleotide sequence ID" value="NZ_QOKW01000028.1"/>
</dbReference>
<accession>A0A9W7KQH2</accession>
<name>A0A9W7KQH2_9PROT</name>
<organism evidence="1 2">
    <name type="scientific">Roseomonas genomospecies 6</name>
    <dbReference type="NCBI Taxonomy" id="214106"/>
    <lineage>
        <taxon>Bacteria</taxon>
        <taxon>Pseudomonadati</taxon>
        <taxon>Pseudomonadota</taxon>
        <taxon>Alphaproteobacteria</taxon>
        <taxon>Acetobacterales</taxon>
        <taxon>Roseomonadaceae</taxon>
        <taxon>Roseomonas</taxon>
    </lineage>
</organism>
<comment type="caution">
    <text evidence="1">The sequence shown here is derived from an EMBL/GenBank/DDBJ whole genome shotgun (WGS) entry which is preliminary data.</text>
</comment>
<reference evidence="1 2" key="1">
    <citation type="submission" date="2018-07" db="EMBL/GenBank/DDBJ databases">
        <title>Genome sequence of Azospirillum sp. ATCC 49961.</title>
        <authorList>
            <person name="Sant'Anna F.H."/>
            <person name="Baldani J.I."/>
            <person name="Zilli J.E."/>
            <person name="Reis V.M."/>
            <person name="Hartmann A."/>
            <person name="Cruz L."/>
            <person name="de Souza E.M."/>
            <person name="de Oliveira Pedrosa F."/>
            <person name="Passaglia L.M.P."/>
        </authorList>
    </citation>
    <scope>NUCLEOTIDE SEQUENCE [LARGE SCALE GENOMIC DNA]</scope>
    <source>
        <strain evidence="1 2">ATCC 49961</strain>
    </source>
</reference>
<keyword evidence="2" id="KW-1185">Reference proteome</keyword>